<name>G9MNS1_HYPVG</name>
<dbReference type="RefSeq" id="XP_013957743.1">
    <property type="nucleotide sequence ID" value="XM_014102268.1"/>
</dbReference>
<keyword evidence="2" id="KW-1185">Reference proteome</keyword>
<dbReference type="Gene3D" id="3.40.50.1580">
    <property type="entry name" value="Nucleoside phosphorylase domain"/>
    <property type="match status" value="1"/>
</dbReference>
<proteinExistence type="predicted"/>
<feature type="non-terminal residue" evidence="1">
    <location>
        <position position="63"/>
    </location>
</feature>
<dbReference type="AlphaFoldDB" id="G9MNS1"/>
<dbReference type="InParanoid" id="G9MNS1"/>
<dbReference type="InterPro" id="IPR035994">
    <property type="entry name" value="Nucleoside_phosphorylase_sf"/>
</dbReference>
<gene>
    <name evidence="1" type="ORF">TRIVIDRAFT_121878</name>
</gene>
<reference evidence="1 2" key="1">
    <citation type="journal article" date="2011" name="Genome Biol.">
        <title>Comparative genome sequence analysis underscores mycoparasitism as the ancestral life style of Trichoderma.</title>
        <authorList>
            <person name="Kubicek C.P."/>
            <person name="Herrera-Estrella A."/>
            <person name="Seidl-Seiboth V."/>
            <person name="Martinez D.A."/>
            <person name="Druzhinina I.S."/>
            <person name="Thon M."/>
            <person name="Zeilinger S."/>
            <person name="Casas-Flores S."/>
            <person name="Horwitz B.A."/>
            <person name="Mukherjee P.K."/>
            <person name="Mukherjee M."/>
            <person name="Kredics L."/>
            <person name="Alcaraz L.D."/>
            <person name="Aerts A."/>
            <person name="Antal Z."/>
            <person name="Atanasova L."/>
            <person name="Cervantes-Badillo M.G."/>
            <person name="Challacombe J."/>
            <person name="Chertkov O."/>
            <person name="McCluskey K."/>
            <person name="Coulpier F."/>
            <person name="Deshpande N."/>
            <person name="von Doehren H."/>
            <person name="Ebbole D.J."/>
            <person name="Esquivel-Naranjo E.U."/>
            <person name="Fekete E."/>
            <person name="Flipphi M."/>
            <person name="Glaser F."/>
            <person name="Gomez-Rodriguez E.Y."/>
            <person name="Gruber S."/>
            <person name="Han C."/>
            <person name="Henrissat B."/>
            <person name="Hermosa R."/>
            <person name="Hernandez-Onate M."/>
            <person name="Karaffa L."/>
            <person name="Kosti I."/>
            <person name="Le Crom S."/>
            <person name="Lindquist E."/>
            <person name="Lucas S."/>
            <person name="Luebeck M."/>
            <person name="Luebeck P.S."/>
            <person name="Margeot A."/>
            <person name="Metz B."/>
            <person name="Misra M."/>
            <person name="Nevalainen H."/>
            <person name="Omann M."/>
            <person name="Packer N."/>
            <person name="Perrone G."/>
            <person name="Uresti-Rivera E.E."/>
            <person name="Salamov A."/>
            <person name="Schmoll M."/>
            <person name="Seiboth B."/>
            <person name="Shapiro H."/>
            <person name="Sukno S."/>
            <person name="Tamayo-Ramos J.A."/>
            <person name="Tisch D."/>
            <person name="Wiest A."/>
            <person name="Wilkinson H.H."/>
            <person name="Zhang M."/>
            <person name="Coutinho P.M."/>
            <person name="Kenerley C.M."/>
            <person name="Monte E."/>
            <person name="Baker S.E."/>
            <person name="Grigoriev I.V."/>
        </authorList>
    </citation>
    <scope>NUCLEOTIDE SEQUENCE [LARGE SCALE GENOMIC DNA]</scope>
    <source>
        <strain evidence="2">Gv29-8 / FGSC 10586</strain>
    </source>
</reference>
<dbReference type="OrthoDB" id="4896995at2759"/>
<sequence length="63" mass="7209">LSNPDNYTTSWIYAITTEYAATRTVFDEKRERPEIVSTNNNNEYLFGKVEKHNVVIAISPDGD</sequence>
<protein>
    <submittedName>
        <fullName evidence="1">Uncharacterized protein</fullName>
    </submittedName>
</protein>
<dbReference type="VEuPathDB" id="FungiDB:TRIVIDRAFT_121878"/>
<dbReference type="GO" id="GO:0003824">
    <property type="term" value="F:catalytic activity"/>
    <property type="evidence" value="ECO:0007669"/>
    <property type="project" value="InterPro"/>
</dbReference>
<dbReference type="HOGENOM" id="CLU_2892018_0_0_1"/>
<comment type="caution">
    <text evidence="1">The sequence shown here is derived from an EMBL/GenBank/DDBJ whole genome shotgun (WGS) entry which is preliminary data.</text>
</comment>
<dbReference type="Proteomes" id="UP000007115">
    <property type="component" value="Unassembled WGS sequence"/>
</dbReference>
<evidence type="ECO:0000313" key="1">
    <source>
        <dbReference type="EMBL" id="EHK23525.1"/>
    </source>
</evidence>
<dbReference type="GeneID" id="25787203"/>
<organism evidence="1 2">
    <name type="scientific">Hypocrea virens (strain Gv29-8 / FGSC 10586)</name>
    <name type="common">Gliocladium virens</name>
    <name type="synonym">Trichoderma virens</name>
    <dbReference type="NCBI Taxonomy" id="413071"/>
    <lineage>
        <taxon>Eukaryota</taxon>
        <taxon>Fungi</taxon>
        <taxon>Dikarya</taxon>
        <taxon>Ascomycota</taxon>
        <taxon>Pezizomycotina</taxon>
        <taxon>Sordariomycetes</taxon>
        <taxon>Hypocreomycetidae</taxon>
        <taxon>Hypocreales</taxon>
        <taxon>Hypocreaceae</taxon>
        <taxon>Trichoderma</taxon>
    </lineage>
</organism>
<dbReference type="EMBL" id="ABDF02000005">
    <property type="protein sequence ID" value="EHK23525.1"/>
    <property type="molecule type" value="Genomic_DNA"/>
</dbReference>
<feature type="non-terminal residue" evidence="1">
    <location>
        <position position="1"/>
    </location>
</feature>
<accession>G9MNS1</accession>
<dbReference type="GO" id="GO:0009116">
    <property type="term" value="P:nucleoside metabolic process"/>
    <property type="evidence" value="ECO:0007669"/>
    <property type="project" value="InterPro"/>
</dbReference>
<evidence type="ECO:0000313" key="2">
    <source>
        <dbReference type="Proteomes" id="UP000007115"/>
    </source>
</evidence>